<dbReference type="Gene3D" id="2.30.310.10">
    <property type="entry name" value="ibrinogen binding protein from staphylococcus aureus domain"/>
    <property type="match status" value="1"/>
</dbReference>
<dbReference type="InterPro" id="IPR008532">
    <property type="entry name" value="NFACT_RNA-bd"/>
</dbReference>
<dbReference type="InterPro" id="IPR051608">
    <property type="entry name" value="RQC_Subunit_NEMF"/>
</dbReference>
<dbReference type="Gene3D" id="1.10.8.50">
    <property type="match status" value="1"/>
</dbReference>
<dbReference type="SUPFAM" id="SSF46946">
    <property type="entry name" value="S13-like H2TH domain"/>
    <property type="match status" value="1"/>
</dbReference>
<reference evidence="7 8" key="1">
    <citation type="submission" date="2021-10" db="EMBL/GenBank/DDBJ databases">
        <title>Anaerobic single-cell dispensing facilitates the cultivation of human gut bacteria.</title>
        <authorList>
            <person name="Afrizal A."/>
        </authorList>
    </citation>
    <scope>NUCLEOTIDE SEQUENCE [LARGE SCALE GENOMIC DNA]</scope>
    <source>
        <strain evidence="7 8">CLA-AA-H224</strain>
    </source>
</reference>
<evidence type="ECO:0000259" key="6">
    <source>
        <dbReference type="Pfam" id="PF05670"/>
    </source>
</evidence>
<sequence>MAFDGIVISNIVSELKQKLTGGRISKIAQPEPEELVLTIKNKKDTYRLFLSANASLPLIYLTQEAGLSPMTAPNFCMLLRKHIGNARITDVTQPGLERIVRLELEHLDELGDLRQKSLVIEIMGKHSNIIFCDGTKIVDSIKHVSAAVSSVREVLPGRDYFIPNTTGKTNPLAADKTFFSSLFSSGKNIAAILSGNFTGISNVSAEEIVYRSGLDSSLAAEACTLEEQTRLWNAFSGVMDLIRTQQFSPCIAYDNNEPKEFSAFLLTGLTEYRLQTFDSISEVLYTYYNSRSAIARMRQKSADLRHLVQNLIERTAKKADLQRRQLSDTDKREKYRIYGELLNAYGYDCPPDAKSYEVFNYYTDQMMTIPLDPTMTAKENAQKYFERYNKLKRTFEALSTLTVETENELAHLESIMTSIDIAASDIDLDEIRRELGESGYIKSHGPKGRKDNRRKCVPYHYLSSDGFDIYVGKNNYQNEELTFKFAQGNDIWMHAKKTPGSHVIIQTNGREVPDRTYEEAGSLAVYYSKAKTAPKAEVDYIERKFVKKPAGAKPGFVIYHTNYSLVASPDISSLKLISGGE</sequence>
<evidence type="ECO:0000256" key="4">
    <source>
        <dbReference type="ARBA" id="ARBA00022917"/>
    </source>
</evidence>
<evidence type="ECO:0000313" key="8">
    <source>
        <dbReference type="Proteomes" id="UP001198200"/>
    </source>
</evidence>
<organism evidence="7 8">
    <name type="scientific">Anthropogastromicrobium aceti</name>
    <dbReference type="NCBI Taxonomy" id="2981768"/>
    <lineage>
        <taxon>Bacteria</taxon>
        <taxon>Bacillati</taxon>
        <taxon>Bacillota</taxon>
        <taxon>Clostridia</taxon>
        <taxon>Lachnospirales</taxon>
        <taxon>Lachnospiraceae</taxon>
        <taxon>Anthropogastromicrobium</taxon>
    </lineage>
</organism>
<keyword evidence="8" id="KW-1185">Reference proteome</keyword>
<proteinExistence type="inferred from homology"/>
<gene>
    <name evidence="5" type="primary">rqcH</name>
    <name evidence="7" type="ORF">LKD48_05220</name>
</gene>
<evidence type="ECO:0000313" key="7">
    <source>
        <dbReference type="EMBL" id="MCC2221048.1"/>
    </source>
</evidence>
<dbReference type="GO" id="GO:1990112">
    <property type="term" value="C:RQC complex"/>
    <property type="evidence" value="ECO:0007669"/>
    <property type="project" value="TreeGrafter"/>
</dbReference>
<dbReference type="GO" id="GO:0000049">
    <property type="term" value="F:tRNA binding"/>
    <property type="evidence" value="ECO:0007669"/>
    <property type="project" value="UniProtKB-UniRule"/>
</dbReference>
<dbReference type="EMBL" id="JAJEQN010000009">
    <property type="protein sequence ID" value="MCC2221048.1"/>
    <property type="molecule type" value="Genomic_DNA"/>
</dbReference>
<dbReference type="GO" id="GO:0019843">
    <property type="term" value="F:rRNA binding"/>
    <property type="evidence" value="ECO:0007669"/>
    <property type="project" value="UniProtKB-UniRule"/>
</dbReference>
<evidence type="ECO:0000256" key="5">
    <source>
        <dbReference type="HAMAP-Rule" id="MF_00844"/>
    </source>
</evidence>
<evidence type="ECO:0000256" key="1">
    <source>
        <dbReference type="ARBA" id="ARBA00022555"/>
    </source>
</evidence>
<feature type="domain" description="NFACT RNA-binding" evidence="6">
    <location>
        <begin position="459"/>
        <end position="551"/>
    </location>
</feature>
<dbReference type="HAMAP" id="MF_00844_B">
    <property type="entry name" value="RqcH_B"/>
    <property type="match status" value="1"/>
</dbReference>
<comment type="similarity">
    <text evidence="5">Belongs to the NEMF family.</text>
</comment>
<dbReference type="GO" id="GO:0072344">
    <property type="term" value="P:rescue of stalled ribosome"/>
    <property type="evidence" value="ECO:0007669"/>
    <property type="project" value="UniProtKB-UniRule"/>
</dbReference>
<dbReference type="PANTHER" id="PTHR15239:SF6">
    <property type="entry name" value="RIBOSOME QUALITY CONTROL COMPLEX SUBUNIT NEMF"/>
    <property type="match status" value="1"/>
</dbReference>
<dbReference type="FunFam" id="2.30.310.10:FF:000004">
    <property type="entry name" value="Fibronectin-binding protein A"/>
    <property type="match status" value="1"/>
</dbReference>
<keyword evidence="1 5" id="KW-0820">tRNA-binding</keyword>
<name>A0AAE3JBV7_9FIRM</name>
<dbReference type="GO" id="GO:0043023">
    <property type="term" value="F:ribosomal large subunit binding"/>
    <property type="evidence" value="ECO:0007669"/>
    <property type="project" value="UniProtKB-UniRule"/>
</dbReference>
<dbReference type="RefSeq" id="WP_308731423.1">
    <property type="nucleotide sequence ID" value="NZ_JAJEQN010000009.1"/>
</dbReference>
<evidence type="ECO:0000256" key="3">
    <source>
        <dbReference type="ARBA" id="ARBA00022884"/>
    </source>
</evidence>
<dbReference type="Proteomes" id="UP001198200">
    <property type="component" value="Unassembled WGS sequence"/>
</dbReference>
<dbReference type="InterPro" id="IPR010979">
    <property type="entry name" value="Ribosomal_uS13-like_H2TH"/>
</dbReference>
<dbReference type="InterPro" id="IPR043682">
    <property type="entry name" value="RqcH_bacterial"/>
</dbReference>
<dbReference type="PANTHER" id="PTHR15239">
    <property type="entry name" value="NUCLEAR EXPORT MEDIATOR FACTOR NEMF"/>
    <property type="match status" value="1"/>
</dbReference>
<keyword evidence="3 5" id="KW-0694">RNA-binding</keyword>
<keyword evidence="4 5" id="KW-0648">Protein biosynthesis</keyword>
<keyword evidence="2 5" id="KW-0699">rRNA-binding</keyword>
<dbReference type="Pfam" id="PF05833">
    <property type="entry name" value="NFACT_N"/>
    <property type="match status" value="1"/>
</dbReference>
<dbReference type="AlphaFoldDB" id="A0AAE3JBV7"/>
<accession>A0AAE3JBV7</accession>
<comment type="subunit">
    <text evidence="5">Associates with stalled 50S ribosomal subunits. Binds to RqcP.</text>
</comment>
<evidence type="ECO:0000256" key="2">
    <source>
        <dbReference type="ARBA" id="ARBA00022730"/>
    </source>
</evidence>
<dbReference type="Pfam" id="PF05670">
    <property type="entry name" value="NFACT-R_1"/>
    <property type="match status" value="1"/>
</dbReference>
<comment type="function">
    <text evidence="5">Key component of the ribosome quality control system (RQC), a ribosome-associated complex that mediates the extraction of incompletely synthesized nascent chains from stalled ribosomes and their subsequent degradation. RqcH recruits Ala-charged tRNA, and with RqcP directs the elongation of stalled nascent chains on 50S ribosomal subunits, leading to non-templated C-terminal alanine extensions (Ala tail). The Ala tail promotes nascent chain degradation. May add between 1 and at least 8 Ala residues. Binds to stalled 50S ribosomal subunits.</text>
</comment>
<comment type="caution">
    <text evidence="7">The sequence shown here is derived from an EMBL/GenBank/DDBJ whole genome shotgun (WGS) entry which is preliminary data.</text>
</comment>
<protein>
    <recommendedName>
        <fullName evidence="5">Rqc2 homolog RqcH</fullName>
        <shortName evidence="5">RqcH</shortName>
    </recommendedName>
</protein>